<protein>
    <submittedName>
        <fullName evidence="2">Uncharacterized protein</fullName>
    </submittedName>
</protein>
<accession>A0A2Z6MKW9</accession>
<keyword evidence="1" id="KW-0732">Signal</keyword>
<evidence type="ECO:0000256" key="1">
    <source>
        <dbReference type="SAM" id="SignalP"/>
    </source>
</evidence>
<dbReference type="AlphaFoldDB" id="A0A2Z6MKW9"/>
<dbReference type="Proteomes" id="UP000242715">
    <property type="component" value="Unassembled WGS sequence"/>
</dbReference>
<reference evidence="3" key="1">
    <citation type="journal article" date="2017" name="Front. Plant Sci.">
        <title>Climate Clever Clovers: New Paradigm to Reduce the Environmental Footprint of Ruminants by Breeding Low Methanogenic Forages Utilizing Haplotype Variation.</title>
        <authorList>
            <person name="Kaur P."/>
            <person name="Appels R."/>
            <person name="Bayer P.E."/>
            <person name="Keeble-Gagnere G."/>
            <person name="Wang J."/>
            <person name="Hirakawa H."/>
            <person name="Shirasawa K."/>
            <person name="Vercoe P."/>
            <person name="Stefanova K."/>
            <person name="Durmic Z."/>
            <person name="Nichols P."/>
            <person name="Revell C."/>
            <person name="Isobe S.N."/>
            <person name="Edwards D."/>
            <person name="Erskine W."/>
        </authorList>
    </citation>
    <scope>NUCLEOTIDE SEQUENCE [LARGE SCALE GENOMIC DNA]</scope>
    <source>
        <strain evidence="3">cv. Daliak</strain>
    </source>
</reference>
<dbReference type="EMBL" id="DF973425">
    <property type="protein sequence ID" value="GAU30433.1"/>
    <property type="molecule type" value="Genomic_DNA"/>
</dbReference>
<keyword evidence="3" id="KW-1185">Reference proteome</keyword>
<organism evidence="2 3">
    <name type="scientific">Trifolium subterraneum</name>
    <name type="common">Subterranean clover</name>
    <dbReference type="NCBI Taxonomy" id="3900"/>
    <lineage>
        <taxon>Eukaryota</taxon>
        <taxon>Viridiplantae</taxon>
        <taxon>Streptophyta</taxon>
        <taxon>Embryophyta</taxon>
        <taxon>Tracheophyta</taxon>
        <taxon>Spermatophyta</taxon>
        <taxon>Magnoliopsida</taxon>
        <taxon>eudicotyledons</taxon>
        <taxon>Gunneridae</taxon>
        <taxon>Pentapetalae</taxon>
        <taxon>rosids</taxon>
        <taxon>fabids</taxon>
        <taxon>Fabales</taxon>
        <taxon>Fabaceae</taxon>
        <taxon>Papilionoideae</taxon>
        <taxon>50 kb inversion clade</taxon>
        <taxon>NPAAA clade</taxon>
        <taxon>Hologalegina</taxon>
        <taxon>IRL clade</taxon>
        <taxon>Trifolieae</taxon>
        <taxon>Trifolium</taxon>
    </lineage>
</organism>
<feature type="signal peptide" evidence="1">
    <location>
        <begin position="1"/>
        <end position="16"/>
    </location>
</feature>
<name>A0A2Z6MKW9_TRISU</name>
<proteinExistence type="predicted"/>
<evidence type="ECO:0000313" key="3">
    <source>
        <dbReference type="Proteomes" id="UP000242715"/>
    </source>
</evidence>
<sequence>MRQVAMLTVLSGLLTALSWPATDFIDNIWSIAIDRSDKQGSCLLKNYWGDCREVGPLRSRDAKAVGFTDMMIDYSIANAPLQKALSAVSWRQDLQPAFAQPSLDKLRRFKTAANVFQKPSQNANFLAVIHYVFQNSPKICSSCMHSRFLLCAMTLVPAREVACPNHMRESYDFFCTVRLPERDNLQFQYIRATVLLHH</sequence>
<dbReference type="OrthoDB" id="10580126at2759"/>
<evidence type="ECO:0000313" key="2">
    <source>
        <dbReference type="EMBL" id="GAU30433.1"/>
    </source>
</evidence>
<gene>
    <name evidence="2" type="ORF">TSUD_364780</name>
</gene>
<feature type="chain" id="PRO_5016396534" evidence="1">
    <location>
        <begin position="17"/>
        <end position="198"/>
    </location>
</feature>